<keyword evidence="7" id="KW-0472">Membrane</keyword>
<accession>A0A0K4H688</accession>
<sequence>MNILLLIYLLGVFFTSIVIFILSEETLLFRFFSAIIVGLTWPLSLFPAVISLMIHKSEQ</sequence>
<gene>
    <name evidence="8" type="ORF">GGB84_002473</name>
</gene>
<evidence type="ECO:0000256" key="1">
    <source>
        <dbReference type="ARBA" id="ARBA00004429"/>
    </source>
</evidence>
<dbReference type="EMBL" id="DAAYTU010000013">
    <property type="protein sequence ID" value="HAG5770800.1"/>
    <property type="molecule type" value="Genomic_DNA"/>
</dbReference>
<dbReference type="AlphaFoldDB" id="A0A0K4H688"/>
<reference evidence="8" key="1">
    <citation type="journal article" date="2018" name="Genome Biol.">
        <title>SKESA: strategic k-mer extension for scrupulous assemblies.</title>
        <authorList>
            <person name="Souvorov A."/>
            <person name="Agarwala R."/>
            <person name="Lipman D.J."/>
        </authorList>
    </citation>
    <scope>NUCLEOTIDE SEQUENCE [LARGE SCALE GENOMIC DNA]</scope>
    <source>
        <strain evidence="8">1839</strain>
    </source>
</reference>
<dbReference type="Pfam" id="PF10753">
    <property type="entry name" value="Toxin_GhoT_OrtT"/>
    <property type="match status" value="1"/>
</dbReference>
<proteinExistence type="inferred from homology"/>
<keyword evidence="3" id="KW-1003">Cell membrane</keyword>
<keyword evidence="5" id="KW-0812">Transmembrane</keyword>
<keyword evidence="4" id="KW-0997">Cell inner membrane</keyword>
<dbReference type="InterPro" id="IPR019689">
    <property type="entry name" value="Toxin_GhoT/OrtT"/>
</dbReference>
<evidence type="ECO:0000256" key="7">
    <source>
        <dbReference type="ARBA" id="ARBA00023136"/>
    </source>
</evidence>
<organism evidence="8">
    <name type="scientific">Escherichia coli</name>
    <dbReference type="NCBI Taxonomy" id="562"/>
    <lineage>
        <taxon>Bacteria</taxon>
        <taxon>Pseudomonadati</taxon>
        <taxon>Pseudomonadota</taxon>
        <taxon>Gammaproteobacteria</taxon>
        <taxon>Enterobacterales</taxon>
        <taxon>Enterobacteriaceae</taxon>
        <taxon>Escherichia</taxon>
    </lineage>
</organism>
<evidence type="ECO:0000256" key="6">
    <source>
        <dbReference type="ARBA" id="ARBA00022989"/>
    </source>
</evidence>
<dbReference type="GO" id="GO:0005886">
    <property type="term" value="C:plasma membrane"/>
    <property type="evidence" value="ECO:0007669"/>
    <property type="project" value="UniProtKB-SubCell"/>
</dbReference>
<evidence type="ECO:0000256" key="4">
    <source>
        <dbReference type="ARBA" id="ARBA00022519"/>
    </source>
</evidence>
<protein>
    <submittedName>
        <fullName evidence="8">GhoT/OrtT family toxin</fullName>
    </submittedName>
</protein>
<comment type="caution">
    <text evidence="8">The sequence shown here is derived from an EMBL/GenBank/DDBJ whole genome shotgun (WGS) entry which is preliminary data.</text>
</comment>
<evidence type="ECO:0000256" key="5">
    <source>
        <dbReference type="ARBA" id="ARBA00022692"/>
    </source>
</evidence>
<evidence type="ECO:0000256" key="3">
    <source>
        <dbReference type="ARBA" id="ARBA00022475"/>
    </source>
</evidence>
<name>A0A0K4H688_ECOLX</name>
<evidence type="ECO:0000313" key="8">
    <source>
        <dbReference type="EMBL" id="HAG5770800.1"/>
    </source>
</evidence>
<comment type="similarity">
    <text evidence="2">Belongs to the GhoT/OrtT toxin family.</text>
</comment>
<keyword evidence="6" id="KW-1133">Transmembrane helix</keyword>
<evidence type="ECO:0000256" key="2">
    <source>
        <dbReference type="ARBA" id="ARBA00010408"/>
    </source>
</evidence>
<reference evidence="8" key="2">
    <citation type="submission" date="2020-02" db="EMBL/GenBank/DDBJ databases">
        <authorList>
            <consortium name="NCBI Pathogen Detection Project"/>
        </authorList>
    </citation>
    <scope>NUCLEOTIDE SEQUENCE</scope>
    <source>
        <strain evidence="8">1839</strain>
    </source>
</reference>
<comment type="subcellular location">
    <subcellularLocation>
        <location evidence="1">Cell inner membrane</location>
        <topology evidence="1">Multi-pass membrane protein</topology>
    </subcellularLocation>
</comment>